<dbReference type="AlphaFoldDB" id="A0A5M3MHZ5"/>
<evidence type="ECO:0000259" key="2">
    <source>
        <dbReference type="Pfam" id="PF20151"/>
    </source>
</evidence>
<feature type="domain" description="DUF6533" evidence="2">
    <location>
        <begin position="23"/>
        <end position="66"/>
    </location>
</feature>
<dbReference type="GeneID" id="19202036"/>
<feature type="transmembrane region" description="Helical" evidence="1">
    <location>
        <begin position="55"/>
        <end position="79"/>
    </location>
</feature>
<protein>
    <recommendedName>
        <fullName evidence="2">DUF6533 domain-containing protein</fullName>
    </recommendedName>
</protein>
<evidence type="ECO:0000313" key="3">
    <source>
        <dbReference type="EMBL" id="EIW78858.1"/>
    </source>
</evidence>
<dbReference type="KEGG" id="cput:CONPUDRAFT_145129"/>
<keyword evidence="1" id="KW-1133">Transmembrane helix</keyword>
<dbReference type="OrthoDB" id="2692685at2759"/>
<dbReference type="EMBL" id="JH711581">
    <property type="protein sequence ID" value="EIW78858.1"/>
    <property type="molecule type" value="Genomic_DNA"/>
</dbReference>
<gene>
    <name evidence="3" type="ORF">CONPUDRAFT_145129</name>
</gene>
<proteinExistence type="predicted"/>
<evidence type="ECO:0000313" key="4">
    <source>
        <dbReference type="Proteomes" id="UP000053558"/>
    </source>
</evidence>
<comment type="caution">
    <text evidence="3">The sequence shown here is derived from an EMBL/GenBank/DDBJ whole genome shotgun (WGS) entry which is preliminary data.</text>
</comment>
<sequence length="328" mass="36628">MSASLAQVILLVAKKDQMFKRISVASTALVIYDYLLNLDLEVELIWLRKFSSTTVVYIILRYLGLAIAIAWLLGNLLIFSDHLSGSATPTPLTLAQHETFKLCQYLSAFFGTLGPDIIVFCVQGMMTARVYILLGKPRKTLLILLSCFTICQGFTFCVTIRNVGEYFGNLRKHTHAYCALGSLPCAPVSVVKLTSYLAYEFILGSFALAYASRQLPYSSSLWINPARSVNALMWVICRDHLAYIFGFFFVILLTIISHCLKLNFVISGMEKVPQILLFAVIGPWMIISLRRSYERNLDEMAMDNNGLTVIVFASVTDAGQSAQHQSAQ</sequence>
<keyword evidence="1" id="KW-0472">Membrane</keyword>
<keyword evidence="1" id="KW-0812">Transmembrane</keyword>
<organism evidence="3 4">
    <name type="scientific">Coniophora puteana (strain RWD-64-598)</name>
    <name type="common">Brown rot fungus</name>
    <dbReference type="NCBI Taxonomy" id="741705"/>
    <lineage>
        <taxon>Eukaryota</taxon>
        <taxon>Fungi</taxon>
        <taxon>Dikarya</taxon>
        <taxon>Basidiomycota</taxon>
        <taxon>Agaricomycotina</taxon>
        <taxon>Agaricomycetes</taxon>
        <taxon>Agaricomycetidae</taxon>
        <taxon>Boletales</taxon>
        <taxon>Coniophorineae</taxon>
        <taxon>Coniophoraceae</taxon>
        <taxon>Coniophora</taxon>
    </lineage>
</organism>
<reference evidence="4" key="1">
    <citation type="journal article" date="2012" name="Science">
        <title>The Paleozoic origin of enzymatic lignin decomposition reconstructed from 31 fungal genomes.</title>
        <authorList>
            <person name="Floudas D."/>
            <person name="Binder M."/>
            <person name="Riley R."/>
            <person name="Barry K."/>
            <person name="Blanchette R.A."/>
            <person name="Henrissat B."/>
            <person name="Martinez A.T."/>
            <person name="Otillar R."/>
            <person name="Spatafora J.W."/>
            <person name="Yadav J.S."/>
            <person name="Aerts A."/>
            <person name="Benoit I."/>
            <person name="Boyd A."/>
            <person name="Carlson A."/>
            <person name="Copeland A."/>
            <person name="Coutinho P.M."/>
            <person name="de Vries R.P."/>
            <person name="Ferreira P."/>
            <person name="Findley K."/>
            <person name="Foster B."/>
            <person name="Gaskell J."/>
            <person name="Glotzer D."/>
            <person name="Gorecki P."/>
            <person name="Heitman J."/>
            <person name="Hesse C."/>
            <person name="Hori C."/>
            <person name="Igarashi K."/>
            <person name="Jurgens J.A."/>
            <person name="Kallen N."/>
            <person name="Kersten P."/>
            <person name="Kohler A."/>
            <person name="Kuees U."/>
            <person name="Kumar T.K.A."/>
            <person name="Kuo A."/>
            <person name="LaButti K."/>
            <person name="Larrondo L.F."/>
            <person name="Lindquist E."/>
            <person name="Ling A."/>
            <person name="Lombard V."/>
            <person name="Lucas S."/>
            <person name="Lundell T."/>
            <person name="Martin R."/>
            <person name="McLaughlin D.J."/>
            <person name="Morgenstern I."/>
            <person name="Morin E."/>
            <person name="Murat C."/>
            <person name="Nagy L.G."/>
            <person name="Nolan M."/>
            <person name="Ohm R.A."/>
            <person name="Patyshakuliyeva A."/>
            <person name="Rokas A."/>
            <person name="Ruiz-Duenas F.J."/>
            <person name="Sabat G."/>
            <person name="Salamov A."/>
            <person name="Samejima M."/>
            <person name="Schmutz J."/>
            <person name="Slot J.C."/>
            <person name="St John F."/>
            <person name="Stenlid J."/>
            <person name="Sun H."/>
            <person name="Sun S."/>
            <person name="Syed K."/>
            <person name="Tsang A."/>
            <person name="Wiebenga A."/>
            <person name="Young D."/>
            <person name="Pisabarro A."/>
            <person name="Eastwood D.C."/>
            <person name="Martin F."/>
            <person name="Cullen D."/>
            <person name="Grigoriev I.V."/>
            <person name="Hibbett D.S."/>
        </authorList>
    </citation>
    <scope>NUCLEOTIDE SEQUENCE [LARGE SCALE GENOMIC DNA]</scope>
    <source>
        <strain evidence="4">RWD-64-598 SS2</strain>
    </source>
</reference>
<feature type="transmembrane region" description="Helical" evidence="1">
    <location>
        <begin position="272"/>
        <end position="289"/>
    </location>
</feature>
<dbReference type="Proteomes" id="UP000053558">
    <property type="component" value="Unassembled WGS sequence"/>
</dbReference>
<feature type="transmembrane region" description="Helical" evidence="1">
    <location>
        <begin position="141"/>
        <end position="161"/>
    </location>
</feature>
<dbReference type="RefSeq" id="XP_007770625.1">
    <property type="nucleotide sequence ID" value="XM_007772435.1"/>
</dbReference>
<evidence type="ECO:0000256" key="1">
    <source>
        <dbReference type="SAM" id="Phobius"/>
    </source>
</evidence>
<feature type="transmembrane region" description="Helical" evidence="1">
    <location>
        <begin position="241"/>
        <end position="266"/>
    </location>
</feature>
<dbReference type="Pfam" id="PF20151">
    <property type="entry name" value="DUF6533"/>
    <property type="match status" value="1"/>
</dbReference>
<accession>A0A5M3MHZ5</accession>
<dbReference type="InterPro" id="IPR045340">
    <property type="entry name" value="DUF6533"/>
</dbReference>
<name>A0A5M3MHZ5_CONPW</name>
<keyword evidence="4" id="KW-1185">Reference proteome</keyword>